<feature type="domain" description="SLC26A/SulP transporter" evidence="6">
    <location>
        <begin position="1"/>
        <end position="360"/>
    </location>
</feature>
<feature type="transmembrane region" description="Helical" evidence="5">
    <location>
        <begin position="65"/>
        <end position="82"/>
    </location>
</feature>
<reference evidence="7 8" key="1">
    <citation type="submission" date="2021-01" db="EMBL/GenBank/DDBJ databases">
        <title>Chryseolinea sp. Jin1 Genome sequencing and assembly.</title>
        <authorList>
            <person name="Kim I."/>
        </authorList>
    </citation>
    <scope>NUCLEOTIDE SEQUENCE [LARGE SCALE GENOMIC DNA]</scope>
    <source>
        <strain evidence="7 8">Jin1</strain>
    </source>
</reference>
<feature type="transmembrane region" description="Helical" evidence="5">
    <location>
        <begin position="274"/>
        <end position="292"/>
    </location>
</feature>
<keyword evidence="8" id="KW-1185">Reference proteome</keyword>
<evidence type="ECO:0000259" key="6">
    <source>
        <dbReference type="Pfam" id="PF00916"/>
    </source>
</evidence>
<dbReference type="InterPro" id="IPR011547">
    <property type="entry name" value="SLC26A/SulP_dom"/>
</dbReference>
<feature type="transmembrane region" description="Helical" evidence="5">
    <location>
        <begin position="362"/>
        <end position="393"/>
    </location>
</feature>
<evidence type="ECO:0000256" key="3">
    <source>
        <dbReference type="ARBA" id="ARBA00022989"/>
    </source>
</evidence>
<dbReference type="Proteomes" id="UP000613030">
    <property type="component" value="Unassembled WGS sequence"/>
</dbReference>
<gene>
    <name evidence="7" type="ORF">JI741_05695</name>
</gene>
<sequence>MALPLCLGISLASGAPLYSGLLAGVIGGMIIPLISKSTLSVSGPAAGLTAICAMAIVSLGSVEKFFLSVAIAGLLQILLGVLRLGGFTHFIPSAVIKGMLAAIGIILIFKQMPLIIGYDKPDFWKEELFNLITFRGFDMSGLSEKVSAGAILIACFSLLFLIAWKKWMAPRLVFLPTSFVTVLAGALLAFVFQKYVPALSLTSSQFVLLPADGFAEPKIPEFSALFSNSQIWKSAVVIGLVATLETLLSIEAIDKLDPSNRITPQNRELVAQGFANFASGVLGGLPITSVIVRSAANAEAGAKTRLSAFLHGVWLLLTALFAASLVQFIPYCVLAVILMRTGYNLARPAMIIGVYKQGREQFLPFVVTIAAILSTDLLIGVVIGVAYAIYFLVKHTYRAGYTVQERQDGSIRQFTIDLALNVSFLNKKRFMELLERIPEHSLVEINGTRSVYIDHDVLEILHAFKVKAADRHIQLVVKGLPETEVIAIH</sequence>
<keyword evidence="2 5" id="KW-0812">Transmembrane</keyword>
<dbReference type="InterPro" id="IPR001902">
    <property type="entry name" value="SLC26A/SulP_fam"/>
</dbReference>
<feature type="transmembrane region" description="Helical" evidence="5">
    <location>
        <begin position="94"/>
        <end position="116"/>
    </location>
</feature>
<feature type="transmembrane region" description="Helical" evidence="5">
    <location>
        <begin position="171"/>
        <end position="192"/>
    </location>
</feature>
<keyword evidence="4 5" id="KW-0472">Membrane</keyword>
<dbReference type="EMBL" id="JAERRB010000001">
    <property type="protein sequence ID" value="MBL0740700.1"/>
    <property type="molecule type" value="Genomic_DNA"/>
</dbReference>
<keyword evidence="3 5" id="KW-1133">Transmembrane helix</keyword>
<feature type="transmembrane region" description="Helical" evidence="5">
    <location>
        <begin position="231"/>
        <end position="253"/>
    </location>
</feature>
<feature type="transmembrane region" description="Helical" evidence="5">
    <location>
        <begin position="312"/>
        <end position="341"/>
    </location>
</feature>
<dbReference type="Pfam" id="PF00916">
    <property type="entry name" value="Sulfate_transp"/>
    <property type="match status" value="1"/>
</dbReference>
<evidence type="ECO:0000256" key="5">
    <source>
        <dbReference type="SAM" id="Phobius"/>
    </source>
</evidence>
<feature type="transmembrane region" description="Helical" evidence="5">
    <location>
        <begin position="146"/>
        <end position="164"/>
    </location>
</feature>
<evidence type="ECO:0000313" key="8">
    <source>
        <dbReference type="Proteomes" id="UP000613030"/>
    </source>
</evidence>
<evidence type="ECO:0000256" key="4">
    <source>
        <dbReference type="ARBA" id="ARBA00023136"/>
    </source>
</evidence>
<comment type="subcellular location">
    <subcellularLocation>
        <location evidence="1">Membrane</location>
        <topology evidence="1">Multi-pass membrane protein</topology>
    </subcellularLocation>
</comment>
<feature type="transmembrane region" description="Helical" evidence="5">
    <location>
        <begin position="41"/>
        <end position="59"/>
    </location>
</feature>
<proteinExistence type="predicted"/>
<dbReference type="PANTHER" id="PTHR11814">
    <property type="entry name" value="SULFATE TRANSPORTER"/>
    <property type="match status" value="1"/>
</dbReference>
<evidence type="ECO:0000313" key="7">
    <source>
        <dbReference type="EMBL" id="MBL0740700.1"/>
    </source>
</evidence>
<name>A0ABS1KMK2_9BACT</name>
<protein>
    <submittedName>
        <fullName evidence="7">SulP family inorganic anion transporter</fullName>
    </submittedName>
</protein>
<comment type="caution">
    <text evidence="7">The sequence shown here is derived from an EMBL/GenBank/DDBJ whole genome shotgun (WGS) entry which is preliminary data.</text>
</comment>
<evidence type="ECO:0000256" key="2">
    <source>
        <dbReference type="ARBA" id="ARBA00022692"/>
    </source>
</evidence>
<feature type="transmembrane region" description="Helical" evidence="5">
    <location>
        <begin position="15"/>
        <end position="34"/>
    </location>
</feature>
<organism evidence="7 8">
    <name type="scientific">Chryseolinea lacunae</name>
    <dbReference type="NCBI Taxonomy" id="2801331"/>
    <lineage>
        <taxon>Bacteria</taxon>
        <taxon>Pseudomonadati</taxon>
        <taxon>Bacteroidota</taxon>
        <taxon>Cytophagia</taxon>
        <taxon>Cytophagales</taxon>
        <taxon>Fulvivirgaceae</taxon>
        <taxon>Chryseolinea</taxon>
    </lineage>
</organism>
<accession>A0ABS1KMK2</accession>
<evidence type="ECO:0000256" key="1">
    <source>
        <dbReference type="ARBA" id="ARBA00004141"/>
    </source>
</evidence>